<evidence type="ECO:0000259" key="5">
    <source>
        <dbReference type="PROSITE" id="PS50977"/>
    </source>
</evidence>
<keyword evidence="1" id="KW-0805">Transcription regulation</keyword>
<dbReference type="EMBL" id="AP022620">
    <property type="protein sequence ID" value="BBZ75524.1"/>
    <property type="molecule type" value="Genomic_DNA"/>
</dbReference>
<evidence type="ECO:0000256" key="2">
    <source>
        <dbReference type="ARBA" id="ARBA00023125"/>
    </source>
</evidence>
<keyword evidence="2 4" id="KW-0238">DNA-binding</keyword>
<dbReference type="GO" id="GO:0003700">
    <property type="term" value="F:DNA-binding transcription factor activity"/>
    <property type="evidence" value="ECO:0007669"/>
    <property type="project" value="TreeGrafter"/>
</dbReference>
<sequence>MEARVIEAAKEELAERGFEAFSMRSVARRAGVSRPSLALRWPDRDALIIDTLDRLTQWPMPDPSASVRAEIDVIIAHVASLMNPSMLGIQLRLIADAPRHPQLFKAFRDQVMAKAGVRLTTLLDRAVAEGELPPDIDTHWYADALIGVVFMRTLRSAGLKPPSPEAQRRIVDAMWSTATQRQ</sequence>
<dbReference type="Gene3D" id="1.10.10.60">
    <property type="entry name" value="Homeodomain-like"/>
    <property type="match status" value="1"/>
</dbReference>
<evidence type="ECO:0000256" key="3">
    <source>
        <dbReference type="ARBA" id="ARBA00023163"/>
    </source>
</evidence>
<dbReference type="InterPro" id="IPR050109">
    <property type="entry name" value="HTH-type_TetR-like_transc_reg"/>
</dbReference>
<evidence type="ECO:0000256" key="1">
    <source>
        <dbReference type="ARBA" id="ARBA00023015"/>
    </source>
</evidence>
<dbReference type="PANTHER" id="PTHR30055">
    <property type="entry name" value="HTH-TYPE TRANSCRIPTIONAL REGULATOR RUTR"/>
    <property type="match status" value="1"/>
</dbReference>
<reference evidence="6 7" key="1">
    <citation type="journal article" date="2019" name="Emerg. Microbes Infect.">
        <title>Comprehensive subspecies identification of 175 nontuberculous mycobacteria species based on 7547 genomic profiles.</title>
        <authorList>
            <person name="Matsumoto Y."/>
            <person name="Kinjo T."/>
            <person name="Motooka D."/>
            <person name="Nabeya D."/>
            <person name="Jung N."/>
            <person name="Uechi K."/>
            <person name="Horii T."/>
            <person name="Iida T."/>
            <person name="Fujita J."/>
            <person name="Nakamura S."/>
        </authorList>
    </citation>
    <scope>NUCLEOTIDE SEQUENCE [LARGE SCALE GENOMIC DNA]</scope>
    <source>
        <strain evidence="6 7">JCM 30275</strain>
    </source>
</reference>
<dbReference type="Gene3D" id="1.10.357.10">
    <property type="entry name" value="Tetracycline Repressor, domain 2"/>
    <property type="match status" value="1"/>
</dbReference>
<dbReference type="SUPFAM" id="SSF48498">
    <property type="entry name" value="Tetracyclin repressor-like, C-terminal domain"/>
    <property type="match status" value="1"/>
</dbReference>
<dbReference type="SUPFAM" id="SSF46689">
    <property type="entry name" value="Homeodomain-like"/>
    <property type="match status" value="1"/>
</dbReference>
<proteinExistence type="predicted"/>
<dbReference type="PANTHER" id="PTHR30055:SF148">
    <property type="entry name" value="TETR-FAMILY TRANSCRIPTIONAL REGULATOR"/>
    <property type="match status" value="1"/>
</dbReference>
<name>A0A6N4W5Z9_9MYCO</name>
<evidence type="ECO:0000256" key="4">
    <source>
        <dbReference type="PROSITE-ProRule" id="PRU00335"/>
    </source>
</evidence>
<dbReference type="Pfam" id="PF00440">
    <property type="entry name" value="TetR_N"/>
    <property type="match status" value="1"/>
</dbReference>
<dbReference type="InterPro" id="IPR011075">
    <property type="entry name" value="TetR_C"/>
</dbReference>
<feature type="domain" description="HTH tetR-type" evidence="5">
    <location>
        <begin position="1"/>
        <end position="59"/>
    </location>
</feature>
<gene>
    <name evidence="6" type="ORF">MANY_08610</name>
</gene>
<evidence type="ECO:0000313" key="6">
    <source>
        <dbReference type="EMBL" id="BBZ75524.1"/>
    </source>
</evidence>
<dbReference type="PROSITE" id="PS50977">
    <property type="entry name" value="HTH_TETR_2"/>
    <property type="match status" value="1"/>
</dbReference>
<dbReference type="KEGG" id="many:MANY_08610"/>
<dbReference type="Pfam" id="PF16859">
    <property type="entry name" value="TetR_C_11"/>
    <property type="match status" value="1"/>
</dbReference>
<evidence type="ECO:0000313" key="7">
    <source>
        <dbReference type="Proteomes" id="UP000467249"/>
    </source>
</evidence>
<organism evidence="6 7">
    <name type="scientific">Mycolicibacterium anyangense</name>
    <dbReference type="NCBI Taxonomy" id="1431246"/>
    <lineage>
        <taxon>Bacteria</taxon>
        <taxon>Bacillati</taxon>
        <taxon>Actinomycetota</taxon>
        <taxon>Actinomycetes</taxon>
        <taxon>Mycobacteriales</taxon>
        <taxon>Mycobacteriaceae</taxon>
        <taxon>Mycolicibacterium</taxon>
    </lineage>
</organism>
<accession>A0A6N4W5Z9</accession>
<keyword evidence="3" id="KW-0804">Transcription</keyword>
<dbReference type="InterPro" id="IPR009057">
    <property type="entry name" value="Homeodomain-like_sf"/>
</dbReference>
<dbReference type="AlphaFoldDB" id="A0A6N4W5Z9"/>
<keyword evidence="7" id="KW-1185">Reference proteome</keyword>
<feature type="DNA-binding region" description="H-T-H motif" evidence="4">
    <location>
        <begin position="22"/>
        <end position="41"/>
    </location>
</feature>
<dbReference type="GO" id="GO:0000976">
    <property type="term" value="F:transcription cis-regulatory region binding"/>
    <property type="evidence" value="ECO:0007669"/>
    <property type="project" value="TreeGrafter"/>
</dbReference>
<protein>
    <submittedName>
        <fullName evidence="6">TetR family transcriptional regulator</fullName>
    </submittedName>
</protein>
<dbReference type="InterPro" id="IPR001647">
    <property type="entry name" value="HTH_TetR"/>
</dbReference>
<dbReference type="InterPro" id="IPR036271">
    <property type="entry name" value="Tet_transcr_reg_TetR-rel_C_sf"/>
</dbReference>
<dbReference type="Proteomes" id="UP000467249">
    <property type="component" value="Chromosome"/>
</dbReference>
<dbReference type="PRINTS" id="PR00455">
    <property type="entry name" value="HTHTETR"/>
</dbReference>